<dbReference type="AlphaFoldDB" id="A0A9P7VHC8"/>
<gene>
    <name evidence="2" type="ORF">BT62DRAFT_578242</name>
</gene>
<keyword evidence="1" id="KW-0472">Membrane</keyword>
<feature type="transmembrane region" description="Helical" evidence="1">
    <location>
        <begin position="20"/>
        <end position="38"/>
    </location>
</feature>
<evidence type="ECO:0000256" key="1">
    <source>
        <dbReference type="SAM" id="Phobius"/>
    </source>
</evidence>
<dbReference type="GeneID" id="66103772"/>
<keyword evidence="1" id="KW-0812">Transmembrane</keyword>
<dbReference type="EMBL" id="MU250569">
    <property type="protein sequence ID" value="KAG7440612.1"/>
    <property type="molecule type" value="Genomic_DNA"/>
</dbReference>
<organism evidence="2 3">
    <name type="scientific">Guyanagaster necrorhizus</name>
    <dbReference type="NCBI Taxonomy" id="856835"/>
    <lineage>
        <taxon>Eukaryota</taxon>
        <taxon>Fungi</taxon>
        <taxon>Dikarya</taxon>
        <taxon>Basidiomycota</taxon>
        <taxon>Agaricomycotina</taxon>
        <taxon>Agaricomycetes</taxon>
        <taxon>Agaricomycetidae</taxon>
        <taxon>Agaricales</taxon>
        <taxon>Marasmiineae</taxon>
        <taxon>Physalacriaceae</taxon>
        <taxon>Guyanagaster</taxon>
    </lineage>
</organism>
<keyword evidence="1" id="KW-1133">Transmembrane helix</keyword>
<proteinExistence type="predicted"/>
<name>A0A9P7VHC8_9AGAR</name>
<dbReference type="RefSeq" id="XP_043034112.1">
    <property type="nucleotide sequence ID" value="XM_043181476.1"/>
</dbReference>
<comment type="caution">
    <text evidence="2">The sequence shown here is derived from an EMBL/GenBank/DDBJ whole genome shotgun (WGS) entry which is preliminary data.</text>
</comment>
<reference evidence="2" key="1">
    <citation type="submission" date="2020-11" db="EMBL/GenBank/DDBJ databases">
        <title>Adaptations for nitrogen fixation in a non-lichenized fungal sporocarp promotes dispersal by wood-feeding termites.</title>
        <authorList>
            <consortium name="DOE Joint Genome Institute"/>
            <person name="Koch R.A."/>
            <person name="Yoon G."/>
            <person name="Arayal U."/>
            <person name="Lail K."/>
            <person name="Amirebrahimi M."/>
            <person name="Labutti K."/>
            <person name="Lipzen A."/>
            <person name="Riley R."/>
            <person name="Barry K."/>
            <person name="Henrissat B."/>
            <person name="Grigoriev I.V."/>
            <person name="Herr J.R."/>
            <person name="Aime M.C."/>
        </authorList>
    </citation>
    <scope>NUCLEOTIDE SEQUENCE</scope>
    <source>
        <strain evidence="2">MCA 3950</strain>
    </source>
</reference>
<sequence length="71" mass="7590">MDGSTRCPIHRSFFYSPPSFSVSLLLLLPGGTTLFRACRRWGVRYGAEKGMRGTLKGGRGGKGLLTGDGIA</sequence>
<evidence type="ECO:0000313" key="3">
    <source>
        <dbReference type="Proteomes" id="UP000812287"/>
    </source>
</evidence>
<dbReference type="Proteomes" id="UP000812287">
    <property type="component" value="Unassembled WGS sequence"/>
</dbReference>
<keyword evidence="3" id="KW-1185">Reference proteome</keyword>
<protein>
    <submittedName>
        <fullName evidence="2">Uncharacterized protein</fullName>
    </submittedName>
</protein>
<accession>A0A9P7VHC8</accession>
<evidence type="ECO:0000313" key="2">
    <source>
        <dbReference type="EMBL" id="KAG7440612.1"/>
    </source>
</evidence>